<evidence type="ECO:0000256" key="8">
    <source>
        <dbReference type="SAM" id="Phobius"/>
    </source>
</evidence>
<evidence type="ECO:0000256" key="5">
    <source>
        <dbReference type="ARBA" id="ARBA00023136"/>
    </source>
</evidence>
<name>A0A4Z2E1X8_9TELE</name>
<keyword evidence="4 8" id="KW-1133">Transmembrane helix</keyword>
<dbReference type="GO" id="GO:0008158">
    <property type="term" value="F:hedgehog receptor activity"/>
    <property type="evidence" value="ECO:0007669"/>
    <property type="project" value="TreeGrafter"/>
</dbReference>
<dbReference type="OrthoDB" id="10615605at2759"/>
<dbReference type="GO" id="GO:0005886">
    <property type="term" value="C:plasma membrane"/>
    <property type="evidence" value="ECO:0007669"/>
    <property type="project" value="TreeGrafter"/>
</dbReference>
<keyword evidence="6" id="KW-0325">Glycoprotein</keyword>
<organism evidence="10 11">
    <name type="scientific">Liparis tanakae</name>
    <name type="common">Tanaka's snailfish</name>
    <dbReference type="NCBI Taxonomy" id="230148"/>
    <lineage>
        <taxon>Eukaryota</taxon>
        <taxon>Metazoa</taxon>
        <taxon>Chordata</taxon>
        <taxon>Craniata</taxon>
        <taxon>Vertebrata</taxon>
        <taxon>Euteleostomi</taxon>
        <taxon>Actinopterygii</taxon>
        <taxon>Neopterygii</taxon>
        <taxon>Teleostei</taxon>
        <taxon>Neoteleostei</taxon>
        <taxon>Acanthomorphata</taxon>
        <taxon>Eupercaria</taxon>
        <taxon>Perciformes</taxon>
        <taxon>Cottioidei</taxon>
        <taxon>Cottales</taxon>
        <taxon>Liparidae</taxon>
        <taxon>Liparis</taxon>
    </lineage>
</organism>
<feature type="transmembrane region" description="Helical" evidence="8">
    <location>
        <begin position="116"/>
        <end position="138"/>
    </location>
</feature>
<dbReference type="EMBL" id="SRLO01022760">
    <property type="protein sequence ID" value="TNN22382.1"/>
    <property type="molecule type" value="Genomic_DNA"/>
</dbReference>
<dbReference type="GO" id="GO:0005119">
    <property type="term" value="F:smoothened binding"/>
    <property type="evidence" value="ECO:0007669"/>
    <property type="project" value="TreeGrafter"/>
</dbReference>
<proteinExistence type="inferred from homology"/>
<comment type="subcellular location">
    <subcellularLocation>
        <location evidence="1">Membrane</location>
        <topology evidence="1">Multi-pass membrane protein</topology>
    </subcellularLocation>
</comment>
<sequence length="268" mass="29239">MSFSLEKTVLFFLSDPKLLNGSVYIYIHIYILYTFSQSSWSSFFSSLSSLSSGSLSIPGWWFRVGLFLSFWALRYKKKEPCSPQLVQGVCELTHVSLSILNYFSSNSSSSVCSAPQAAIVVVFNFGMVLLIFPAILSLDLHRREDKRLDILCCLYSPCSDRVIHLSPHELSDAGEQPRAPPTPTATTTHTHQYSAGSTITTSTQITTTVQAFTQCDAAGQHIVTILPPTSQISTSPPSIILCPASPPQGKHGGEEISTIVALCVRGVL</sequence>
<dbReference type="Proteomes" id="UP000314294">
    <property type="component" value="Unassembled WGS sequence"/>
</dbReference>
<keyword evidence="11" id="KW-1185">Reference proteome</keyword>
<evidence type="ECO:0000259" key="9">
    <source>
        <dbReference type="Pfam" id="PF12349"/>
    </source>
</evidence>
<dbReference type="Pfam" id="PF12349">
    <property type="entry name" value="Sterol-sensing"/>
    <property type="match status" value="1"/>
</dbReference>
<feature type="transmembrane region" description="Helical" evidence="8">
    <location>
        <begin position="18"/>
        <end position="35"/>
    </location>
</feature>
<gene>
    <name evidence="10" type="primary">ptch1_3</name>
    <name evidence="10" type="ORF">EYF80_067504</name>
</gene>
<comment type="caution">
    <text evidence="10">The sequence shown here is derived from an EMBL/GenBank/DDBJ whole genome shotgun (WGS) entry which is preliminary data.</text>
</comment>
<evidence type="ECO:0000313" key="10">
    <source>
        <dbReference type="EMBL" id="TNN22382.1"/>
    </source>
</evidence>
<feature type="domain" description="HMGCR/SNAP/NPC1-like sterol-sensing" evidence="9">
    <location>
        <begin position="116"/>
        <end position="154"/>
    </location>
</feature>
<dbReference type="GO" id="GO:0097108">
    <property type="term" value="F:hedgehog family protein binding"/>
    <property type="evidence" value="ECO:0007669"/>
    <property type="project" value="TreeGrafter"/>
</dbReference>
<evidence type="ECO:0000256" key="3">
    <source>
        <dbReference type="ARBA" id="ARBA00022692"/>
    </source>
</evidence>
<comment type="similarity">
    <text evidence="2">Belongs to the patched family.</text>
</comment>
<dbReference type="GO" id="GO:0045879">
    <property type="term" value="P:negative regulation of smoothened signaling pathway"/>
    <property type="evidence" value="ECO:0007669"/>
    <property type="project" value="TreeGrafter"/>
</dbReference>
<evidence type="ECO:0000256" key="4">
    <source>
        <dbReference type="ARBA" id="ARBA00022989"/>
    </source>
</evidence>
<dbReference type="AlphaFoldDB" id="A0A4Z2E1X8"/>
<dbReference type="PANTHER" id="PTHR46022:SF1">
    <property type="entry name" value="PROTEIN PATCHED"/>
    <property type="match status" value="1"/>
</dbReference>
<evidence type="ECO:0000256" key="1">
    <source>
        <dbReference type="ARBA" id="ARBA00004141"/>
    </source>
</evidence>
<evidence type="ECO:0000256" key="7">
    <source>
        <dbReference type="SAM" id="MobiDB-lite"/>
    </source>
</evidence>
<keyword evidence="5 8" id="KW-0472">Membrane</keyword>
<dbReference type="InterPro" id="IPR053958">
    <property type="entry name" value="HMGCR/SNAP/NPC1-like_SSD"/>
</dbReference>
<evidence type="ECO:0000313" key="11">
    <source>
        <dbReference type="Proteomes" id="UP000314294"/>
    </source>
</evidence>
<protein>
    <submittedName>
        <fullName evidence="10">Protein patched 1</fullName>
    </submittedName>
</protein>
<evidence type="ECO:0000256" key="2">
    <source>
        <dbReference type="ARBA" id="ARBA00005585"/>
    </source>
</evidence>
<feature type="region of interest" description="Disordered" evidence="7">
    <location>
        <begin position="170"/>
        <end position="190"/>
    </location>
</feature>
<evidence type="ECO:0000256" key="6">
    <source>
        <dbReference type="ARBA" id="ARBA00023180"/>
    </source>
</evidence>
<keyword evidence="3 8" id="KW-0812">Transmembrane</keyword>
<accession>A0A4Z2E1X8</accession>
<dbReference type="PANTHER" id="PTHR46022">
    <property type="entry name" value="PROTEIN PATCHED"/>
    <property type="match status" value="1"/>
</dbReference>
<reference evidence="10 11" key="1">
    <citation type="submission" date="2019-03" db="EMBL/GenBank/DDBJ databases">
        <title>First draft genome of Liparis tanakae, snailfish: a comprehensive survey of snailfish specific genes.</title>
        <authorList>
            <person name="Kim W."/>
            <person name="Song I."/>
            <person name="Jeong J.-H."/>
            <person name="Kim D."/>
            <person name="Kim S."/>
            <person name="Ryu S."/>
            <person name="Song J.Y."/>
            <person name="Lee S.K."/>
        </authorList>
    </citation>
    <scope>NUCLEOTIDE SEQUENCE [LARGE SCALE GENOMIC DNA]</scope>
    <source>
        <tissue evidence="10">Muscle</tissue>
    </source>
</reference>